<feature type="domain" description="Secretion system C-terminal sorting" evidence="1">
    <location>
        <begin position="257"/>
        <end position="324"/>
    </location>
</feature>
<organism evidence="2 3">
    <name type="scientific">Arachidicoccus ginsenosidivorans</name>
    <dbReference type="NCBI Taxonomy" id="496057"/>
    <lineage>
        <taxon>Bacteria</taxon>
        <taxon>Pseudomonadati</taxon>
        <taxon>Bacteroidota</taxon>
        <taxon>Chitinophagia</taxon>
        <taxon>Chitinophagales</taxon>
        <taxon>Chitinophagaceae</taxon>
        <taxon>Arachidicoccus</taxon>
    </lineage>
</organism>
<dbReference type="RefSeq" id="WP_146782361.1">
    <property type="nucleotide sequence ID" value="NZ_CP042434.1"/>
</dbReference>
<evidence type="ECO:0000313" key="3">
    <source>
        <dbReference type="Proteomes" id="UP000321291"/>
    </source>
</evidence>
<dbReference type="Pfam" id="PF18962">
    <property type="entry name" value="Por_Secre_tail"/>
    <property type="match status" value="1"/>
</dbReference>
<gene>
    <name evidence="2" type="ORF">FSB73_11995</name>
</gene>
<protein>
    <submittedName>
        <fullName evidence="2">T9SS type A sorting domain-containing protein</fullName>
    </submittedName>
</protein>
<dbReference type="EMBL" id="CP042434">
    <property type="protein sequence ID" value="QEC72286.1"/>
    <property type="molecule type" value="Genomic_DNA"/>
</dbReference>
<reference evidence="2 3" key="1">
    <citation type="journal article" date="2017" name="Int. J. Syst. Evol. Microbiol.">
        <title>Arachidicoccus ginsenosidivorans sp. nov., with ginsenoside-converting activity isolated from ginseng cultivating soil.</title>
        <authorList>
            <person name="Siddiqi M.Z."/>
            <person name="Aslam Z."/>
            <person name="Im W.T."/>
        </authorList>
    </citation>
    <scope>NUCLEOTIDE SEQUENCE [LARGE SCALE GENOMIC DNA]</scope>
    <source>
        <strain evidence="2 3">Gsoil 809</strain>
    </source>
</reference>
<dbReference type="OrthoDB" id="656363at2"/>
<dbReference type="Proteomes" id="UP000321291">
    <property type="component" value="Chromosome"/>
</dbReference>
<keyword evidence="3" id="KW-1185">Reference proteome</keyword>
<name>A0A5B8VNQ0_9BACT</name>
<dbReference type="NCBIfam" id="TIGR04183">
    <property type="entry name" value="Por_Secre_tail"/>
    <property type="match status" value="1"/>
</dbReference>
<sequence>MLLLGGKSAQERFEYAHPYITAHYPITYGDKYLDSASLYLTLQSQKDTTLMLDTTEVTGYGTLKLPKKTYNNVLQLRHINVAVARFYFPGVGEIKLPPAADTTFSYFVDGIVSPLLFYSTSKGQIQLISYYKASALPLDFIKFSATPGRQGVHLNWETADEINTSNFRIQRSLDGQHYSDIQLLQAKGKTHNTYQFTDSISSLQSAFSADNSNNLQLRVIYYRIQQTDLDGHFSFSPVVTCLWLNKAPMSLSYSLSLYPNPVRNKLHISGTTGLSWYRIYGSTGQLLLKGAIQSDNTVISVTTLPAGIYFFEAGAKDIVYKKKIQFIKK</sequence>
<dbReference type="KEGG" id="agi:FSB73_11995"/>
<accession>A0A5B8VNQ0</accession>
<proteinExistence type="predicted"/>
<dbReference type="AlphaFoldDB" id="A0A5B8VNQ0"/>
<evidence type="ECO:0000313" key="2">
    <source>
        <dbReference type="EMBL" id="QEC72286.1"/>
    </source>
</evidence>
<evidence type="ECO:0000259" key="1">
    <source>
        <dbReference type="Pfam" id="PF18962"/>
    </source>
</evidence>
<dbReference type="InterPro" id="IPR026444">
    <property type="entry name" value="Secre_tail"/>
</dbReference>